<dbReference type="PRINTS" id="PR00420">
    <property type="entry name" value="RNGMNOXGNASE"/>
</dbReference>
<evidence type="ECO:0000313" key="4">
    <source>
        <dbReference type="Proteomes" id="UP000318405"/>
    </source>
</evidence>
<dbReference type="Pfam" id="PF01494">
    <property type="entry name" value="FAD_binding_3"/>
    <property type="match status" value="1"/>
</dbReference>
<dbReference type="OrthoDB" id="8985337at2"/>
<dbReference type="InterPro" id="IPR044152">
    <property type="entry name" value="YqjM-like"/>
</dbReference>
<dbReference type="GO" id="GO:0003959">
    <property type="term" value="F:NADPH dehydrogenase activity"/>
    <property type="evidence" value="ECO:0007669"/>
    <property type="project" value="InterPro"/>
</dbReference>
<evidence type="ECO:0000259" key="2">
    <source>
        <dbReference type="Pfam" id="PF01494"/>
    </source>
</evidence>
<dbReference type="InterPro" id="IPR002938">
    <property type="entry name" value="FAD-bd"/>
</dbReference>
<dbReference type="Pfam" id="PF00724">
    <property type="entry name" value="Oxidored_FMN"/>
    <property type="match status" value="1"/>
</dbReference>
<dbReference type="PANTHER" id="PTHR43303:SF3">
    <property type="entry name" value="BLR3436 PROTEIN"/>
    <property type="match status" value="1"/>
</dbReference>
<evidence type="ECO:0000313" key="3">
    <source>
        <dbReference type="EMBL" id="TSH92975.1"/>
    </source>
</evidence>
<reference evidence="3 4" key="1">
    <citation type="submission" date="2019-07" db="EMBL/GenBank/DDBJ databases">
        <title>Qingshengfaniella alkalisoli gen. nov., sp. nov., isolated from saline soil.</title>
        <authorList>
            <person name="Xu L."/>
            <person name="Huang X.-X."/>
            <person name="Sun J.-Q."/>
        </authorList>
    </citation>
    <scope>NUCLEOTIDE SEQUENCE [LARGE SCALE GENOMIC DNA]</scope>
    <source>
        <strain evidence="3 4">DSM 27279</strain>
    </source>
</reference>
<protein>
    <submittedName>
        <fullName evidence="3">Bifunctional salicylyl-CoA 5-hydroxylase/oxidoreductase</fullName>
    </submittedName>
</protein>
<proteinExistence type="predicted"/>
<feature type="domain" description="NADH:flavin oxidoreductase/NADH oxidase N-terminal" evidence="1">
    <location>
        <begin position="402"/>
        <end position="733"/>
    </location>
</feature>
<name>A0A556AJD8_9BURK</name>
<dbReference type="GO" id="GO:0010181">
    <property type="term" value="F:FMN binding"/>
    <property type="evidence" value="ECO:0007669"/>
    <property type="project" value="InterPro"/>
</dbReference>
<dbReference type="GO" id="GO:0071949">
    <property type="term" value="F:FAD binding"/>
    <property type="evidence" value="ECO:0007669"/>
    <property type="project" value="InterPro"/>
</dbReference>
<dbReference type="NCBIfam" id="NF006101">
    <property type="entry name" value="PRK08255.1"/>
    <property type="match status" value="1"/>
</dbReference>
<dbReference type="InterPro" id="IPR001155">
    <property type="entry name" value="OxRdtase_FMN_N"/>
</dbReference>
<dbReference type="InterPro" id="IPR013785">
    <property type="entry name" value="Aldolase_TIM"/>
</dbReference>
<evidence type="ECO:0000259" key="1">
    <source>
        <dbReference type="Pfam" id="PF00724"/>
    </source>
</evidence>
<dbReference type="AlphaFoldDB" id="A0A556AJD8"/>
<dbReference type="PANTHER" id="PTHR43303">
    <property type="entry name" value="NADPH DEHYDROGENASE C23G7.10C-RELATED"/>
    <property type="match status" value="1"/>
</dbReference>
<dbReference type="Proteomes" id="UP000318405">
    <property type="component" value="Unassembled WGS sequence"/>
</dbReference>
<dbReference type="InterPro" id="IPR036188">
    <property type="entry name" value="FAD/NAD-bd_sf"/>
</dbReference>
<feature type="domain" description="FAD-binding" evidence="2">
    <location>
        <begin position="5"/>
        <end position="146"/>
    </location>
</feature>
<organism evidence="3 4">
    <name type="scientific">Verticiella sediminum</name>
    <dbReference type="NCBI Taxonomy" id="1247510"/>
    <lineage>
        <taxon>Bacteria</taxon>
        <taxon>Pseudomonadati</taxon>
        <taxon>Pseudomonadota</taxon>
        <taxon>Betaproteobacteria</taxon>
        <taxon>Burkholderiales</taxon>
        <taxon>Alcaligenaceae</taxon>
        <taxon>Verticiella</taxon>
    </lineage>
</organism>
<accession>A0A556AJD8</accession>
<comment type="caution">
    <text evidence="3">The sequence shown here is derived from an EMBL/GenBank/DDBJ whole genome shotgun (WGS) entry which is preliminary data.</text>
</comment>
<dbReference type="Gene3D" id="3.50.50.60">
    <property type="entry name" value="FAD/NAD(P)-binding domain"/>
    <property type="match status" value="1"/>
</dbReference>
<dbReference type="RefSeq" id="WP_143949341.1">
    <property type="nucleotide sequence ID" value="NZ_BAABMB010000001.1"/>
</dbReference>
<dbReference type="Gene3D" id="3.20.20.70">
    <property type="entry name" value="Aldolase class I"/>
    <property type="match status" value="1"/>
</dbReference>
<keyword evidence="4" id="KW-1185">Reference proteome</keyword>
<dbReference type="GO" id="GO:0050661">
    <property type="term" value="F:NADP binding"/>
    <property type="evidence" value="ECO:0007669"/>
    <property type="project" value="InterPro"/>
</dbReference>
<gene>
    <name evidence="3" type="ORF">FOZ76_16450</name>
</gene>
<dbReference type="CDD" id="cd02932">
    <property type="entry name" value="OYE_YqiM_FMN"/>
    <property type="match status" value="1"/>
</dbReference>
<dbReference type="SUPFAM" id="SSF51905">
    <property type="entry name" value="FAD/NAD(P)-binding domain"/>
    <property type="match status" value="1"/>
</dbReference>
<dbReference type="SUPFAM" id="SSF51395">
    <property type="entry name" value="FMN-linked oxidoreductases"/>
    <property type="match status" value="1"/>
</dbReference>
<sequence>MRIVCLGGGPAGLYFALLMKLQDPSHHITVVERNKPYDTFGWGVVFSDQTLANLKHADPATAARILDAFNHWDDIEVRIGDARVRSSGHGFCGIGRKRLLNILQERCEALGVELVFETEAQSDEDYPDADLIIASDGLNSRIRTKYADTYKPDIDLRDCRFVWLGTEQLFEAFTFAFEKTEWGWFQAHAYRFDEHTSTFIVETPEHVWRAAGLADMDKVEAIAFCERLFARHLDGHRLVSNAHHLRGSAQWIRFPRVICERWVHHNGRAPVVLMGDAAHTAHFSIGSGTKLALEDAIDLARNIAARPGELARALSDYEATRSVEVLRIQNAARNSTEWFEHVDRYTGLPPEQFAYSLLTRSQRISHENLRLRDAGYLQGYERWLAERAGMPEAQAREAIPPMFTPYTVRSVTLKNRVMVSPMAQYSCVDGLPADYHLMHLGARAMGGAALVMAEMTCVSPDARITPGCPGLWNDAQRDAWKRIVDFVHAQGNGAKFAMQLGHAGAKGSTRLAWEGIDLPLEHGNWPLICASEQQYLPGVSQLARAMTREDMDRVKQDFVDAARRAAEAGFDWLELHCAHGYLLSAFISPLTNHRADAYGGTLENRLRYPLEVFAAVRAAWPEHLPMSVRISAHDWVEGGITPDDAVEIARAFKAAGADMIDCSSGQVSKAERPVYGRMFQTPFADRIRNEAGVPTIAVGAISEADHVNSIIAAGRADLCAIARPHLANPAWTLTEAARLGYTHIAWPQQYRAAKLQLERNLERERSQNAALAAMAGQA</sequence>
<dbReference type="EMBL" id="VLTJ01000029">
    <property type="protein sequence ID" value="TSH92975.1"/>
    <property type="molecule type" value="Genomic_DNA"/>
</dbReference>
<dbReference type="Gene3D" id="3.30.9.20">
    <property type="match status" value="1"/>
</dbReference>